<dbReference type="PANTHER" id="PTHR43663:SF1">
    <property type="entry name" value="CHROMATE TRANSPORTER"/>
    <property type="match status" value="1"/>
</dbReference>
<dbReference type="GO" id="GO:0015109">
    <property type="term" value="F:chromate transmembrane transporter activity"/>
    <property type="evidence" value="ECO:0007669"/>
    <property type="project" value="InterPro"/>
</dbReference>
<proteinExistence type="inferred from homology"/>
<dbReference type="RefSeq" id="WP_087663451.1">
    <property type="nucleotide sequence ID" value="NZ_NIBL01000002.1"/>
</dbReference>
<gene>
    <name evidence="8" type="ORF">A5869_001678</name>
</gene>
<evidence type="ECO:0000256" key="5">
    <source>
        <dbReference type="ARBA" id="ARBA00022989"/>
    </source>
</evidence>
<dbReference type="GO" id="GO:0005886">
    <property type="term" value="C:plasma membrane"/>
    <property type="evidence" value="ECO:0007669"/>
    <property type="project" value="UniProtKB-SubCell"/>
</dbReference>
<dbReference type="PANTHER" id="PTHR43663">
    <property type="entry name" value="CHROMATE TRANSPORT PROTEIN-RELATED"/>
    <property type="match status" value="1"/>
</dbReference>
<dbReference type="InterPro" id="IPR003370">
    <property type="entry name" value="Chromate_transpt"/>
</dbReference>
<evidence type="ECO:0000256" key="3">
    <source>
        <dbReference type="ARBA" id="ARBA00022475"/>
    </source>
</evidence>
<evidence type="ECO:0008006" key="10">
    <source>
        <dbReference type="Google" id="ProtNLM"/>
    </source>
</evidence>
<dbReference type="AlphaFoldDB" id="A0A200HZG7"/>
<comment type="subcellular location">
    <subcellularLocation>
        <location evidence="1">Cell membrane</location>
        <topology evidence="1">Multi-pass membrane protein</topology>
    </subcellularLocation>
</comment>
<dbReference type="EMBL" id="NIBL01000002">
    <property type="protein sequence ID" value="OUZ18196.1"/>
    <property type="molecule type" value="Genomic_DNA"/>
</dbReference>
<reference evidence="8 9" key="1">
    <citation type="submission" date="2017-05" db="EMBL/GenBank/DDBJ databases">
        <title>The Genome Sequence of Enterococcus faecium 2D5_DIV0622.</title>
        <authorList>
            <consortium name="The Broad Institute Genomics Platform"/>
            <consortium name="The Broad Institute Genomic Center for Infectious Diseases"/>
            <person name="Earl A."/>
            <person name="Manson A."/>
            <person name="Schwartman J."/>
            <person name="Gilmore M."/>
            <person name="Abouelleil A."/>
            <person name="Cao P."/>
            <person name="Chapman S."/>
            <person name="Cusick C."/>
            <person name="Shea T."/>
            <person name="Young S."/>
            <person name="Neafsey D."/>
            <person name="Nusbaum C."/>
            <person name="Birren B."/>
        </authorList>
    </citation>
    <scope>NUCLEOTIDE SEQUENCE [LARGE SCALE GENOMIC DNA]</scope>
    <source>
        <strain evidence="8 9">2D5_DIV0622</strain>
    </source>
</reference>
<evidence type="ECO:0000256" key="6">
    <source>
        <dbReference type="ARBA" id="ARBA00023136"/>
    </source>
</evidence>
<evidence type="ECO:0000256" key="4">
    <source>
        <dbReference type="ARBA" id="ARBA00022692"/>
    </source>
</evidence>
<feature type="transmembrane region" description="Helical" evidence="7">
    <location>
        <begin position="12"/>
        <end position="31"/>
    </location>
</feature>
<evidence type="ECO:0000256" key="2">
    <source>
        <dbReference type="ARBA" id="ARBA00005262"/>
    </source>
</evidence>
<feature type="transmembrane region" description="Helical" evidence="7">
    <location>
        <begin position="147"/>
        <end position="176"/>
    </location>
</feature>
<feature type="transmembrane region" description="Helical" evidence="7">
    <location>
        <begin position="113"/>
        <end position="135"/>
    </location>
</feature>
<keyword evidence="6 7" id="KW-0472">Membrane</keyword>
<dbReference type="Pfam" id="PF02417">
    <property type="entry name" value="Chromate_transp"/>
    <property type="match status" value="1"/>
</dbReference>
<feature type="transmembrane region" description="Helical" evidence="7">
    <location>
        <begin position="77"/>
        <end position="101"/>
    </location>
</feature>
<evidence type="ECO:0000313" key="9">
    <source>
        <dbReference type="Proteomes" id="UP000196503"/>
    </source>
</evidence>
<sequence>MDKEFSLKRLFWATFTLSAFTFGGGYVIVMLMKQRFVQKYGWLTENEMLDFVAIAQSAPGAMAINGAILVGYKLAGVIGVLVTVVATVLPPLGIITILAYLYNVFIKIVWVQYLLSGMQVAVGALILQVVLDMLLPIIRKKQGTAILIFLMVFGASLLFHVSSVYLILACLAYGIIQTWREVSR</sequence>
<evidence type="ECO:0000256" key="1">
    <source>
        <dbReference type="ARBA" id="ARBA00004651"/>
    </source>
</evidence>
<evidence type="ECO:0000313" key="8">
    <source>
        <dbReference type="EMBL" id="OUZ18196.1"/>
    </source>
</evidence>
<dbReference type="Proteomes" id="UP000196503">
    <property type="component" value="Unassembled WGS sequence"/>
</dbReference>
<protein>
    <recommendedName>
        <fullName evidence="10">Chromate transporter</fullName>
    </recommendedName>
</protein>
<comment type="caution">
    <text evidence="8">The sequence shown here is derived from an EMBL/GenBank/DDBJ whole genome shotgun (WGS) entry which is preliminary data.</text>
</comment>
<keyword evidence="4 7" id="KW-0812">Transmembrane</keyword>
<comment type="similarity">
    <text evidence="2">Belongs to the chromate ion transporter (CHR) (TC 2.A.51) family.</text>
</comment>
<feature type="transmembrane region" description="Helical" evidence="7">
    <location>
        <begin position="51"/>
        <end position="70"/>
    </location>
</feature>
<name>A0A200HZG7_9ENTE</name>
<dbReference type="InterPro" id="IPR052518">
    <property type="entry name" value="CHR_Transporter"/>
</dbReference>
<keyword evidence="5 7" id="KW-1133">Transmembrane helix</keyword>
<accession>A0A200HZG7</accession>
<organism evidence="8 9">
    <name type="scientific">Enterococcus cecorum</name>
    <dbReference type="NCBI Taxonomy" id="44008"/>
    <lineage>
        <taxon>Bacteria</taxon>
        <taxon>Bacillati</taxon>
        <taxon>Bacillota</taxon>
        <taxon>Bacilli</taxon>
        <taxon>Lactobacillales</taxon>
        <taxon>Enterococcaceae</taxon>
        <taxon>Enterococcus</taxon>
    </lineage>
</organism>
<evidence type="ECO:0000256" key="7">
    <source>
        <dbReference type="SAM" id="Phobius"/>
    </source>
</evidence>
<keyword evidence="3" id="KW-1003">Cell membrane</keyword>